<comment type="similarity">
    <text evidence="1 8">Belongs to the cytidylate kinase family. Type 1 subfamily.</text>
</comment>
<comment type="caution">
    <text evidence="10">The sequence shown here is derived from an EMBL/GenBank/DDBJ whole genome shotgun (WGS) entry which is preliminary data.</text>
</comment>
<dbReference type="Pfam" id="PF02224">
    <property type="entry name" value="Cytidylate_kin"/>
    <property type="match status" value="1"/>
</dbReference>
<dbReference type="GO" id="GO:0005829">
    <property type="term" value="C:cytosol"/>
    <property type="evidence" value="ECO:0007669"/>
    <property type="project" value="TreeGrafter"/>
</dbReference>
<dbReference type="Proteomes" id="UP000886893">
    <property type="component" value="Unassembled WGS sequence"/>
</dbReference>
<dbReference type="PANTHER" id="PTHR21299:SF2">
    <property type="entry name" value="CYTIDYLATE KINASE"/>
    <property type="match status" value="1"/>
</dbReference>
<organism evidence="10 11">
    <name type="scientific">Candidatus Caccosoma faecigallinarum</name>
    <dbReference type="NCBI Taxonomy" id="2840720"/>
    <lineage>
        <taxon>Bacteria</taxon>
        <taxon>Bacillati</taxon>
        <taxon>Bacillota</taxon>
        <taxon>Bacillota incertae sedis</taxon>
        <taxon>Candidatus Caccosoma</taxon>
    </lineage>
</organism>
<feature type="binding site" evidence="8">
    <location>
        <begin position="10"/>
        <end position="18"/>
    </location>
    <ligand>
        <name>ATP</name>
        <dbReference type="ChEBI" id="CHEBI:30616"/>
    </ligand>
</feature>
<dbReference type="InterPro" id="IPR003136">
    <property type="entry name" value="Cytidylate_kin"/>
</dbReference>
<dbReference type="EC" id="2.7.4.25" evidence="8"/>
<evidence type="ECO:0000256" key="4">
    <source>
        <dbReference type="ARBA" id="ARBA00022777"/>
    </source>
</evidence>
<comment type="catalytic activity">
    <reaction evidence="6 8">
        <text>dCMP + ATP = dCDP + ADP</text>
        <dbReference type="Rhea" id="RHEA:25094"/>
        <dbReference type="ChEBI" id="CHEBI:30616"/>
        <dbReference type="ChEBI" id="CHEBI:57566"/>
        <dbReference type="ChEBI" id="CHEBI:58593"/>
        <dbReference type="ChEBI" id="CHEBI:456216"/>
        <dbReference type="EC" id="2.7.4.25"/>
    </reaction>
</comment>
<dbReference type="NCBIfam" id="TIGR00017">
    <property type="entry name" value="cmk"/>
    <property type="match status" value="1"/>
</dbReference>
<feature type="domain" description="Cytidylate kinase" evidence="9">
    <location>
        <begin position="6"/>
        <end position="217"/>
    </location>
</feature>
<dbReference type="SUPFAM" id="SSF52540">
    <property type="entry name" value="P-loop containing nucleoside triphosphate hydrolases"/>
    <property type="match status" value="1"/>
</dbReference>
<dbReference type="CDD" id="cd02020">
    <property type="entry name" value="CMPK"/>
    <property type="match status" value="1"/>
</dbReference>
<dbReference type="InterPro" id="IPR027417">
    <property type="entry name" value="P-loop_NTPase"/>
</dbReference>
<evidence type="ECO:0000256" key="7">
    <source>
        <dbReference type="ARBA" id="ARBA00048478"/>
    </source>
</evidence>
<keyword evidence="5 8" id="KW-0067">ATP-binding</keyword>
<evidence type="ECO:0000259" key="9">
    <source>
        <dbReference type="Pfam" id="PF02224"/>
    </source>
</evidence>
<proteinExistence type="inferred from homology"/>
<evidence type="ECO:0000256" key="8">
    <source>
        <dbReference type="HAMAP-Rule" id="MF_00238"/>
    </source>
</evidence>
<evidence type="ECO:0000256" key="3">
    <source>
        <dbReference type="ARBA" id="ARBA00022741"/>
    </source>
</evidence>
<dbReference type="GO" id="GO:0005524">
    <property type="term" value="F:ATP binding"/>
    <property type="evidence" value="ECO:0007669"/>
    <property type="project" value="UniProtKB-UniRule"/>
</dbReference>
<dbReference type="AlphaFoldDB" id="A0A9D1G8G0"/>
<keyword evidence="3 8" id="KW-0547">Nucleotide-binding</keyword>
<dbReference type="HAMAP" id="MF_00238">
    <property type="entry name" value="Cytidyl_kinase_type1"/>
    <property type="match status" value="1"/>
</dbReference>
<comment type="catalytic activity">
    <reaction evidence="7 8">
        <text>CMP + ATP = CDP + ADP</text>
        <dbReference type="Rhea" id="RHEA:11600"/>
        <dbReference type="ChEBI" id="CHEBI:30616"/>
        <dbReference type="ChEBI" id="CHEBI:58069"/>
        <dbReference type="ChEBI" id="CHEBI:60377"/>
        <dbReference type="ChEBI" id="CHEBI:456216"/>
        <dbReference type="EC" id="2.7.4.25"/>
    </reaction>
</comment>
<evidence type="ECO:0000256" key="5">
    <source>
        <dbReference type="ARBA" id="ARBA00022840"/>
    </source>
</evidence>
<evidence type="ECO:0000256" key="2">
    <source>
        <dbReference type="ARBA" id="ARBA00022679"/>
    </source>
</evidence>
<reference evidence="10" key="2">
    <citation type="journal article" date="2021" name="PeerJ">
        <title>Extensive microbial diversity within the chicken gut microbiome revealed by metagenomics and culture.</title>
        <authorList>
            <person name="Gilroy R."/>
            <person name="Ravi A."/>
            <person name="Getino M."/>
            <person name="Pursley I."/>
            <person name="Horton D.L."/>
            <person name="Alikhan N.F."/>
            <person name="Baker D."/>
            <person name="Gharbi K."/>
            <person name="Hall N."/>
            <person name="Watson M."/>
            <person name="Adriaenssens E.M."/>
            <person name="Foster-Nyarko E."/>
            <person name="Jarju S."/>
            <person name="Secka A."/>
            <person name="Antonio M."/>
            <person name="Oren A."/>
            <person name="Chaudhuri R.R."/>
            <person name="La Ragione R."/>
            <person name="Hildebrand F."/>
            <person name="Pallen M.J."/>
        </authorList>
    </citation>
    <scope>NUCLEOTIDE SEQUENCE</scope>
    <source>
        <strain evidence="10">14508</strain>
    </source>
</reference>
<evidence type="ECO:0000313" key="11">
    <source>
        <dbReference type="Proteomes" id="UP000886893"/>
    </source>
</evidence>
<dbReference type="GO" id="GO:0036431">
    <property type="term" value="F:dCMP kinase activity"/>
    <property type="evidence" value="ECO:0007669"/>
    <property type="project" value="InterPro"/>
</dbReference>
<dbReference type="GO" id="GO:0015949">
    <property type="term" value="P:nucleobase-containing small molecule interconversion"/>
    <property type="evidence" value="ECO:0007669"/>
    <property type="project" value="TreeGrafter"/>
</dbReference>
<evidence type="ECO:0000256" key="1">
    <source>
        <dbReference type="ARBA" id="ARBA00009427"/>
    </source>
</evidence>
<dbReference type="EMBL" id="DVKI01000044">
    <property type="protein sequence ID" value="HIT17031.1"/>
    <property type="molecule type" value="Genomic_DNA"/>
</dbReference>
<gene>
    <name evidence="8" type="primary">cmk</name>
    <name evidence="10" type="ORF">IAD04_01450</name>
</gene>
<dbReference type="Gene3D" id="3.40.50.300">
    <property type="entry name" value="P-loop containing nucleotide triphosphate hydrolases"/>
    <property type="match status" value="1"/>
</dbReference>
<reference evidence="10" key="1">
    <citation type="submission" date="2020-10" db="EMBL/GenBank/DDBJ databases">
        <authorList>
            <person name="Gilroy R."/>
        </authorList>
    </citation>
    <scope>NUCLEOTIDE SEQUENCE</scope>
    <source>
        <strain evidence="10">14508</strain>
    </source>
</reference>
<dbReference type="PANTHER" id="PTHR21299">
    <property type="entry name" value="CYTIDYLATE KINASE/PANTOATE-BETA-ALANINE LIGASE"/>
    <property type="match status" value="1"/>
</dbReference>
<dbReference type="InterPro" id="IPR011994">
    <property type="entry name" value="Cytidylate_kinase_dom"/>
</dbReference>
<keyword evidence="4 8" id="KW-0418">Kinase</keyword>
<accession>A0A9D1G8G0</accession>
<evidence type="ECO:0000313" key="10">
    <source>
        <dbReference type="EMBL" id="HIT17031.1"/>
    </source>
</evidence>
<sequence>MKYITIAIDGPGAAGKSSVAKEVARRLNYTYIDTGAMYRCLTLYALENQIPLKDEKALCEAVDHLDIQLTNHGSVYLNQKDVTAAIRNREVTNSVSLVSSPRCVREKFVLLQQKLAQKQKGVVMDGRDIGTVVLPFADLKIFQVASSRIRAQRRYEENLKKGIHTPLSVLEEEIKQRDYLDENKPFGALKKAKDAIEIDTSNMSIEEVVETIIKLAKDLIK</sequence>
<keyword evidence="8" id="KW-0963">Cytoplasm</keyword>
<keyword evidence="2 8" id="KW-0808">Transferase</keyword>
<dbReference type="GO" id="GO:0006220">
    <property type="term" value="P:pyrimidine nucleotide metabolic process"/>
    <property type="evidence" value="ECO:0007669"/>
    <property type="project" value="UniProtKB-UniRule"/>
</dbReference>
<name>A0A9D1G8G0_9FIRM</name>
<protein>
    <recommendedName>
        <fullName evidence="8">Cytidylate kinase</fullName>
        <shortName evidence="8">CK</shortName>
        <ecNumber evidence="8">2.7.4.25</ecNumber>
    </recommendedName>
    <alternativeName>
        <fullName evidence="8">Cytidine monophosphate kinase</fullName>
        <shortName evidence="8">CMP kinase</shortName>
    </alternativeName>
</protein>
<evidence type="ECO:0000256" key="6">
    <source>
        <dbReference type="ARBA" id="ARBA00047615"/>
    </source>
</evidence>
<comment type="subcellular location">
    <subcellularLocation>
        <location evidence="8">Cytoplasm</location>
    </subcellularLocation>
</comment>